<name>A4V6U8_PSEFS</name>
<evidence type="ECO:0000313" key="2">
    <source>
        <dbReference type="Proteomes" id="UP000002332"/>
    </source>
</evidence>
<gene>
    <name evidence="1" type="ordered locus">pQBR0228</name>
</gene>
<accession>A4V6U8</accession>
<dbReference type="Proteomes" id="UP000002332">
    <property type="component" value="Plasmid pQBR103"/>
</dbReference>
<geneLocation type="plasmid" evidence="1 2">
    <name>pQBR103</name>
</geneLocation>
<evidence type="ECO:0000313" key="1">
    <source>
        <dbReference type="EMBL" id="CAM96260.1"/>
    </source>
</evidence>
<keyword evidence="1" id="KW-0614">Plasmid</keyword>
<organism evidence="1 2">
    <name type="scientific">Pseudomonas fluorescens (strain SBW25)</name>
    <dbReference type="NCBI Taxonomy" id="216595"/>
    <lineage>
        <taxon>Bacteria</taxon>
        <taxon>Pseudomonadati</taxon>
        <taxon>Pseudomonadota</taxon>
        <taxon>Gammaproteobacteria</taxon>
        <taxon>Pseudomonadales</taxon>
        <taxon>Pseudomonadaceae</taxon>
        <taxon>Pseudomonas</taxon>
    </lineage>
</organism>
<protein>
    <submittedName>
        <fullName evidence="1">Uncharacterized protein</fullName>
    </submittedName>
</protein>
<proteinExistence type="predicted"/>
<sequence>MVDLISSGQIKDNGPGVNRRTLTAGMENIVIGSFWHTAVAYNIGTSAYGVLAMSVYLWPLVTLPAVITEPGAYITRGGERVTVVSATQRHSFDCNGFYGEDSAAIAESWHRSGRLYSNVECINDIVQRV</sequence>
<dbReference type="AlphaFoldDB" id="A4V6U8"/>
<dbReference type="EMBL" id="AM235768">
    <property type="protein sequence ID" value="CAM96260.1"/>
    <property type="molecule type" value="Genomic_DNA"/>
</dbReference>
<reference evidence="1 2" key="1">
    <citation type="journal article" date="2007" name="ISME J.">
        <title>Sequence-based analysis of pQBR103; a representative of a unique, transfer-proficient mega plasmid resident in the microbial community of sugar beet.</title>
        <authorList>
            <person name="Tett A."/>
            <person name="Spiers A.J."/>
            <person name="Crossman L.C."/>
            <person name="Ager D."/>
            <person name="Ciric L."/>
            <person name="Dow J.M."/>
            <person name="Fry J.C."/>
            <person name="Harris D."/>
            <person name="Lilley A."/>
            <person name="Oliver A."/>
            <person name="Parkhill J."/>
            <person name="Quail M.A."/>
            <person name="Rainey P.B."/>
            <person name="Saunders N.J."/>
            <person name="Seeger K."/>
            <person name="Snyder L.A.S."/>
            <person name="Squares R."/>
            <person name="Thomas C.M."/>
            <person name="Turner S.L."/>
            <person name="Zhang X.-X."/>
            <person name="Field D."/>
            <person name="Bailey M.J."/>
        </authorList>
    </citation>
    <scope>NUCLEOTIDE SEQUENCE [LARGE SCALE GENOMIC DNA]</scope>
    <source>
        <strain evidence="1 2">SBW25</strain>
    </source>
</reference>